<reference evidence="9 10" key="1">
    <citation type="journal article" date="2023" name="Hortic Res">
        <title>Pangenome of water caltrop reveals structural variations and asymmetric subgenome divergence after allopolyploidization.</title>
        <authorList>
            <person name="Zhang X."/>
            <person name="Chen Y."/>
            <person name="Wang L."/>
            <person name="Yuan Y."/>
            <person name="Fang M."/>
            <person name="Shi L."/>
            <person name="Lu R."/>
            <person name="Comes H.P."/>
            <person name="Ma Y."/>
            <person name="Chen Y."/>
            <person name="Huang G."/>
            <person name="Zhou Y."/>
            <person name="Zheng Z."/>
            <person name="Qiu Y."/>
        </authorList>
    </citation>
    <scope>NUCLEOTIDE SEQUENCE [LARGE SCALE GENOMIC DNA]</scope>
    <source>
        <tissue evidence="9">Roots</tissue>
    </source>
</reference>
<evidence type="ECO:0000256" key="2">
    <source>
        <dbReference type="ARBA" id="ARBA00022737"/>
    </source>
</evidence>
<comment type="subcellular location">
    <subcellularLocation>
        <location evidence="1">Nucleus</location>
    </subcellularLocation>
</comment>
<dbReference type="InterPro" id="IPR044810">
    <property type="entry name" value="WRKY_plant"/>
</dbReference>
<evidence type="ECO:0000256" key="7">
    <source>
        <dbReference type="SAM" id="MobiDB-lite"/>
    </source>
</evidence>
<keyword evidence="10" id="KW-1185">Reference proteome</keyword>
<dbReference type="EMBL" id="JAXIOK010000006">
    <property type="protein sequence ID" value="KAK4767997.1"/>
    <property type="molecule type" value="Genomic_DNA"/>
</dbReference>
<dbReference type="GO" id="GO:0003700">
    <property type="term" value="F:DNA-binding transcription factor activity"/>
    <property type="evidence" value="ECO:0007669"/>
    <property type="project" value="InterPro"/>
</dbReference>
<dbReference type="PANTHER" id="PTHR31221:SF338">
    <property type="entry name" value="OS08G0499300 PROTEIN"/>
    <property type="match status" value="1"/>
</dbReference>
<feature type="domain" description="WRKY" evidence="8">
    <location>
        <begin position="256"/>
        <end position="282"/>
    </location>
</feature>
<feature type="region of interest" description="Disordered" evidence="7">
    <location>
        <begin position="1"/>
        <end position="54"/>
    </location>
</feature>
<keyword evidence="5" id="KW-0804">Transcription</keyword>
<keyword evidence="4" id="KW-0238">DNA-binding</keyword>
<evidence type="ECO:0000313" key="10">
    <source>
        <dbReference type="Proteomes" id="UP001345219"/>
    </source>
</evidence>
<evidence type="ECO:0000256" key="5">
    <source>
        <dbReference type="ARBA" id="ARBA00023163"/>
    </source>
</evidence>
<feature type="compositionally biased region" description="Acidic residues" evidence="7">
    <location>
        <begin position="35"/>
        <end position="48"/>
    </location>
</feature>
<gene>
    <name evidence="9" type="ORF">SAY87_003138</name>
</gene>
<feature type="compositionally biased region" description="Polar residues" evidence="7">
    <location>
        <begin position="8"/>
        <end position="17"/>
    </location>
</feature>
<keyword evidence="6" id="KW-0539">Nucleus</keyword>
<feature type="region of interest" description="Disordered" evidence="7">
    <location>
        <begin position="183"/>
        <end position="209"/>
    </location>
</feature>
<dbReference type="Gene3D" id="2.20.25.80">
    <property type="entry name" value="WRKY domain"/>
    <property type="match status" value="2"/>
</dbReference>
<protein>
    <recommendedName>
        <fullName evidence="8">WRKY domain-containing protein</fullName>
    </recommendedName>
</protein>
<dbReference type="PROSITE" id="PS50811">
    <property type="entry name" value="WRKY"/>
    <property type="match status" value="2"/>
</dbReference>
<proteinExistence type="predicted"/>
<dbReference type="GO" id="GO:0043565">
    <property type="term" value="F:sequence-specific DNA binding"/>
    <property type="evidence" value="ECO:0007669"/>
    <property type="project" value="InterPro"/>
</dbReference>
<evidence type="ECO:0000259" key="8">
    <source>
        <dbReference type="PROSITE" id="PS50811"/>
    </source>
</evidence>
<dbReference type="GO" id="GO:0005634">
    <property type="term" value="C:nucleus"/>
    <property type="evidence" value="ECO:0007669"/>
    <property type="project" value="UniProtKB-SubCell"/>
</dbReference>
<keyword evidence="2" id="KW-0677">Repeat</keyword>
<evidence type="ECO:0000313" key="9">
    <source>
        <dbReference type="EMBL" id="KAK4767997.1"/>
    </source>
</evidence>
<sequence length="379" mass="42425">MMEKHMSSKNNVGTFPSDQRMLDNTAARANQSSPLDEEEDQKGDEDSTLEVGFPSEEGYNWRKYGQKQVKGSEYLRSYYKCTHPNCQVKKKVEQSHDGHITDIIYKGEHNHPMPPTSCQGIMEGFDTPEHIGMHVGIGANQAWSYNGPQTSVTEWRQGNSELISSPSDEPGYSNLNNIGPENQNIANFEPGGAIETSSTVSNEEHQNDQANCSISLDPEAKEYVESKRRKIETYPSDMTGATRIIREPRVVVQTTSDVDILDDSYRWRKYWQKVVKGNPNPRLSGWPQLPHHTFGLNAQPGLPNLAMAQMGGGNWNMPIPPIHPFLSAQQQNQTNQMAFILPKGELKPEHIAGAALNPSNNSSVYLQQLMNRLPLGPHM</sequence>
<dbReference type="InterPro" id="IPR003657">
    <property type="entry name" value="WRKY_dom"/>
</dbReference>
<organism evidence="9 10">
    <name type="scientific">Trapa incisa</name>
    <dbReference type="NCBI Taxonomy" id="236973"/>
    <lineage>
        <taxon>Eukaryota</taxon>
        <taxon>Viridiplantae</taxon>
        <taxon>Streptophyta</taxon>
        <taxon>Embryophyta</taxon>
        <taxon>Tracheophyta</taxon>
        <taxon>Spermatophyta</taxon>
        <taxon>Magnoliopsida</taxon>
        <taxon>eudicotyledons</taxon>
        <taxon>Gunneridae</taxon>
        <taxon>Pentapetalae</taxon>
        <taxon>rosids</taxon>
        <taxon>malvids</taxon>
        <taxon>Myrtales</taxon>
        <taxon>Lythraceae</taxon>
        <taxon>Trapa</taxon>
    </lineage>
</organism>
<evidence type="ECO:0000256" key="1">
    <source>
        <dbReference type="ARBA" id="ARBA00004123"/>
    </source>
</evidence>
<name>A0AAN7KKF3_9MYRT</name>
<accession>A0AAN7KKF3</accession>
<dbReference type="AlphaFoldDB" id="A0AAN7KKF3"/>
<dbReference type="PANTHER" id="PTHR31221">
    <property type="entry name" value="WRKY TRANSCRIPTION FACTOR PROTEIN 1-RELATED"/>
    <property type="match status" value="1"/>
</dbReference>
<keyword evidence="3" id="KW-0805">Transcription regulation</keyword>
<evidence type="ECO:0000256" key="6">
    <source>
        <dbReference type="ARBA" id="ARBA00023242"/>
    </source>
</evidence>
<dbReference type="FunFam" id="2.20.25.80:FF:000006">
    <property type="entry name" value="WRKY transcription factor"/>
    <property type="match status" value="1"/>
</dbReference>
<dbReference type="InterPro" id="IPR036576">
    <property type="entry name" value="WRKY_dom_sf"/>
</dbReference>
<feature type="domain" description="WRKY" evidence="8">
    <location>
        <begin position="56"/>
        <end position="114"/>
    </location>
</feature>
<dbReference type="SUPFAM" id="SSF118290">
    <property type="entry name" value="WRKY DNA-binding domain"/>
    <property type="match status" value="2"/>
</dbReference>
<dbReference type="SMART" id="SM00774">
    <property type="entry name" value="WRKY"/>
    <property type="match status" value="2"/>
</dbReference>
<dbReference type="Pfam" id="PF03106">
    <property type="entry name" value="WRKY"/>
    <property type="match status" value="2"/>
</dbReference>
<comment type="caution">
    <text evidence="9">The sequence shown here is derived from an EMBL/GenBank/DDBJ whole genome shotgun (WGS) entry which is preliminary data.</text>
</comment>
<evidence type="ECO:0000256" key="4">
    <source>
        <dbReference type="ARBA" id="ARBA00023125"/>
    </source>
</evidence>
<evidence type="ECO:0000256" key="3">
    <source>
        <dbReference type="ARBA" id="ARBA00023015"/>
    </source>
</evidence>
<dbReference type="Proteomes" id="UP001345219">
    <property type="component" value="Chromosome 3"/>
</dbReference>